<dbReference type="EMBL" id="CYYP01000005">
    <property type="protein sequence ID" value="CUN91313.1"/>
    <property type="molecule type" value="Genomic_DNA"/>
</dbReference>
<feature type="transmembrane region" description="Helical" evidence="13">
    <location>
        <begin position="319"/>
        <end position="339"/>
    </location>
</feature>
<feature type="transmembrane region" description="Helical" evidence="13">
    <location>
        <begin position="92"/>
        <end position="121"/>
    </location>
</feature>
<feature type="transmembrane region" description="Helical" evidence="13">
    <location>
        <begin position="191"/>
        <end position="212"/>
    </location>
</feature>
<dbReference type="GO" id="GO:0042910">
    <property type="term" value="F:xenobiotic transmembrane transporter activity"/>
    <property type="evidence" value="ECO:0007669"/>
    <property type="project" value="InterPro"/>
</dbReference>
<evidence type="ECO:0000256" key="2">
    <source>
        <dbReference type="ARBA" id="ARBA00004651"/>
    </source>
</evidence>
<dbReference type="Pfam" id="PF01554">
    <property type="entry name" value="MatE"/>
    <property type="match status" value="2"/>
</dbReference>
<dbReference type="GO" id="GO:0006811">
    <property type="term" value="P:monoatomic ion transport"/>
    <property type="evidence" value="ECO:0007669"/>
    <property type="project" value="UniProtKB-KW"/>
</dbReference>
<gene>
    <name evidence="14" type="primary">mepA_1</name>
    <name evidence="14" type="ORF">ERS852381_00831</name>
</gene>
<evidence type="ECO:0000256" key="11">
    <source>
        <dbReference type="ARBA" id="ARBA00023136"/>
    </source>
</evidence>
<dbReference type="RefSeq" id="WP_055286026.1">
    <property type="nucleotide sequence ID" value="NZ_CYYP01000005.1"/>
</dbReference>
<keyword evidence="10" id="KW-0406">Ion transport</keyword>
<evidence type="ECO:0000256" key="13">
    <source>
        <dbReference type="SAM" id="Phobius"/>
    </source>
</evidence>
<evidence type="ECO:0000313" key="14">
    <source>
        <dbReference type="EMBL" id="CUN91313.1"/>
    </source>
</evidence>
<evidence type="ECO:0000256" key="8">
    <source>
        <dbReference type="ARBA" id="ARBA00022692"/>
    </source>
</evidence>
<comment type="similarity">
    <text evidence="3">Belongs to the multi antimicrobial extrusion (MATE) (TC 2.A.66.1) family.</text>
</comment>
<keyword evidence="5" id="KW-0813">Transport</keyword>
<sequence length="448" mass="47087">MEHDLTRGNVLKTIAVFALPYMLSYFLQMLYGMADLYMMGQFSGAAGITAVGNGAQTLYIITVTLVGLAMGTTVIVGHAVGSRRFDRAETAIGNTITLFMGVSVVLAAVLLALCPQIVALIGTPAEAVEGTAAYLRICFVGIPFIAAYNILSAIFRGLGDSRSPMYVIGVACIINIALDFLFIGHMGLGPVGAALGTVTAQTASVALALVWLKSRRTNIHVKRSDLRPQPEVLGSILKIGVPVAVQDGCIQVAFMFITVIANHRGLVDAAAVGLVEKMISFLFIVPSSMGATVSALTAQNAGAGKGDRARQVLKDAMTISMVYGCLITVLMWLVAPAFIGFFAKDPAVVAAGTGYMHSYIFDAIFAGIHICFSGFFAAYGKSYIGFAHNVLAVALIRVPGAWLLSNAYSDTLFPMGIASPCGSILSAVICVVAFTVLNRRGAFDKLAA</sequence>
<dbReference type="InterPro" id="IPR048279">
    <property type="entry name" value="MdtK-like"/>
</dbReference>
<evidence type="ECO:0000256" key="12">
    <source>
        <dbReference type="ARBA" id="ARBA00031636"/>
    </source>
</evidence>
<organism evidence="14 15">
    <name type="scientific">Collinsella aerofaciens</name>
    <dbReference type="NCBI Taxonomy" id="74426"/>
    <lineage>
        <taxon>Bacteria</taxon>
        <taxon>Bacillati</taxon>
        <taxon>Actinomycetota</taxon>
        <taxon>Coriobacteriia</taxon>
        <taxon>Coriobacteriales</taxon>
        <taxon>Coriobacteriaceae</taxon>
        <taxon>Collinsella</taxon>
    </lineage>
</organism>
<proteinExistence type="inferred from homology"/>
<reference evidence="14 15" key="1">
    <citation type="submission" date="2015-09" db="EMBL/GenBank/DDBJ databases">
        <authorList>
            <consortium name="Pathogen Informatics"/>
        </authorList>
    </citation>
    <scope>NUCLEOTIDE SEQUENCE [LARGE SCALE GENOMIC DNA]</scope>
    <source>
        <strain evidence="14 15">2789STDY5608823</strain>
    </source>
</reference>
<keyword evidence="8 13" id="KW-0812">Transmembrane</keyword>
<dbReference type="GO" id="GO:0005886">
    <property type="term" value="C:plasma membrane"/>
    <property type="evidence" value="ECO:0007669"/>
    <property type="project" value="UniProtKB-SubCell"/>
</dbReference>
<dbReference type="AlphaFoldDB" id="A0A174ASZ7"/>
<dbReference type="PANTHER" id="PTHR43298:SF2">
    <property type="entry name" value="FMN_FAD EXPORTER YEEO-RELATED"/>
    <property type="match status" value="1"/>
</dbReference>
<evidence type="ECO:0000313" key="15">
    <source>
        <dbReference type="Proteomes" id="UP000095468"/>
    </source>
</evidence>
<dbReference type="InterPro" id="IPR050222">
    <property type="entry name" value="MATE_MdtK"/>
</dbReference>
<evidence type="ECO:0000256" key="1">
    <source>
        <dbReference type="ARBA" id="ARBA00003408"/>
    </source>
</evidence>
<feature type="transmembrane region" description="Helical" evidence="13">
    <location>
        <begin position="58"/>
        <end position="80"/>
    </location>
</feature>
<dbReference type="NCBIfam" id="TIGR00797">
    <property type="entry name" value="matE"/>
    <property type="match status" value="1"/>
</dbReference>
<evidence type="ECO:0000256" key="3">
    <source>
        <dbReference type="ARBA" id="ARBA00010199"/>
    </source>
</evidence>
<comment type="function">
    <text evidence="1">Multidrug efflux pump.</text>
</comment>
<dbReference type="GO" id="GO:0015297">
    <property type="term" value="F:antiporter activity"/>
    <property type="evidence" value="ECO:0007669"/>
    <property type="project" value="UniProtKB-KW"/>
</dbReference>
<dbReference type="PANTHER" id="PTHR43298">
    <property type="entry name" value="MULTIDRUG RESISTANCE PROTEIN NORM-RELATED"/>
    <property type="match status" value="1"/>
</dbReference>
<feature type="transmembrane region" description="Helical" evidence="13">
    <location>
        <begin position="12"/>
        <end position="31"/>
    </location>
</feature>
<protein>
    <recommendedName>
        <fullName evidence="4">Probable multidrug resistance protein NorM</fullName>
    </recommendedName>
    <alternativeName>
        <fullName evidence="12">Multidrug-efflux transporter</fullName>
    </alternativeName>
</protein>
<feature type="transmembrane region" description="Helical" evidence="13">
    <location>
        <begin position="359"/>
        <end position="379"/>
    </location>
</feature>
<dbReference type="CDD" id="cd13138">
    <property type="entry name" value="MATE_yoeA_like"/>
    <property type="match status" value="1"/>
</dbReference>
<dbReference type="PIRSF" id="PIRSF006603">
    <property type="entry name" value="DinF"/>
    <property type="match status" value="1"/>
</dbReference>
<name>A0A174ASZ7_9ACTN</name>
<evidence type="ECO:0000256" key="5">
    <source>
        <dbReference type="ARBA" id="ARBA00022448"/>
    </source>
</evidence>
<dbReference type="Proteomes" id="UP000095468">
    <property type="component" value="Unassembled WGS sequence"/>
</dbReference>
<keyword evidence="11 13" id="KW-0472">Membrane</keyword>
<comment type="subcellular location">
    <subcellularLocation>
        <location evidence="2">Cell membrane</location>
        <topology evidence="2">Multi-pass membrane protein</topology>
    </subcellularLocation>
</comment>
<evidence type="ECO:0000256" key="4">
    <source>
        <dbReference type="ARBA" id="ARBA00020268"/>
    </source>
</evidence>
<keyword evidence="6" id="KW-0050">Antiport</keyword>
<feature type="transmembrane region" description="Helical" evidence="13">
    <location>
        <begin position="133"/>
        <end position="154"/>
    </location>
</feature>
<feature type="transmembrane region" description="Helical" evidence="13">
    <location>
        <begin position="386"/>
        <end position="405"/>
    </location>
</feature>
<evidence type="ECO:0000256" key="10">
    <source>
        <dbReference type="ARBA" id="ARBA00023065"/>
    </source>
</evidence>
<keyword evidence="7" id="KW-1003">Cell membrane</keyword>
<keyword evidence="9 13" id="KW-1133">Transmembrane helix</keyword>
<dbReference type="InterPro" id="IPR002528">
    <property type="entry name" value="MATE_fam"/>
</dbReference>
<feature type="transmembrane region" description="Helical" evidence="13">
    <location>
        <begin position="166"/>
        <end position="185"/>
    </location>
</feature>
<evidence type="ECO:0000256" key="7">
    <source>
        <dbReference type="ARBA" id="ARBA00022475"/>
    </source>
</evidence>
<evidence type="ECO:0000256" key="9">
    <source>
        <dbReference type="ARBA" id="ARBA00022989"/>
    </source>
</evidence>
<accession>A0A174ASZ7</accession>
<evidence type="ECO:0000256" key="6">
    <source>
        <dbReference type="ARBA" id="ARBA00022449"/>
    </source>
</evidence>
<feature type="transmembrane region" description="Helical" evidence="13">
    <location>
        <begin position="417"/>
        <end position="437"/>
    </location>
</feature>